<evidence type="ECO:0008006" key="5">
    <source>
        <dbReference type="Google" id="ProtNLM"/>
    </source>
</evidence>
<dbReference type="AlphaFoldDB" id="A0AAJ5BHA3"/>
<feature type="signal peptide" evidence="2">
    <location>
        <begin position="1"/>
        <end position="16"/>
    </location>
</feature>
<sequence length="96" mass="10389">MGKILVVSLLSLFVLAGCNSTPTVGNWSKINTSAEEADNDKVQCETESKSSTNPAFHRDPVGEVDSDQVIDSGLIREQQQINLVGECMRAKGYSND</sequence>
<name>A0AAJ5BHA3_9GAMM</name>
<evidence type="ECO:0000313" key="3">
    <source>
        <dbReference type="EMBL" id="SFC87292.1"/>
    </source>
</evidence>
<feature type="region of interest" description="Disordered" evidence="1">
    <location>
        <begin position="38"/>
        <end position="63"/>
    </location>
</feature>
<keyword evidence="2" id="KW-0732">Signal</keyword>
<proteinExistence type="predicted"/>
<dbReference type="PROSITE" id="PS51257">
    <property type="entry name" value="PROKAR_LIPOPROTEIN"/>
    <property type="match status" value="1"/>
</dbReference>
<protein>
    <recommendedName>
        <fullName evidence="5">Lipoprotein</fullName>
    </recommendedName>
</protein>
<dbReference type="EMBL" id="FOLW01000005">
    <property type="protein sequence ID" value="SFC87292.1"/>
    <property type="molecule type" value="Genomic_DNA"/>
</dbReference>
<dbReference type="RefSeq" id="WP_074822562.1">
    <property type="nucleotide sequence ID" value="NZ_FOLW01000005.1"/>
</dbReference>
<feature type="chain" id="PRO_5042590192" description="Lipoprotein" evidence="2">
    <location>
        <begin position="17"/>
        <end position="96"/>
    </location>
</feature>
<dbReference type="Proteomes" id="UP000226420">
    <property type="component" value="Unassembled WGS sequence"/>
</dbReference>
<reference evidence="3 4" key="1">
    <citation type="submission" date="2016-10" db="EMBL/GenBank/DDBJ databases">
        <authorList>
            <person name="Varghese N."/>
            <person name="Submissions S."/>
        </authorList>
    </citation>
    <scope>NUCLEOTIDE SEQUENCE [LARGE SCALE GENOMIC DNA]</scope>
    <source>
        <strain evidence="3 4">DSM 5563</strain>
    </source>
</reference>
<evidence type="ECO:0000256" key="1">
    <source>
        <dbReference type="SAM" id="MobiDB-lite"/>
    </source>
</evidence>
<gene>
    <name evidence="3" type="ORF">SAMN02745723_10556</name>
</gene>
<accession>A0AAJ5BHA3</accession>
<comment type="caution">
    <text evidence="3">The sequence shown here is derived from an EMBL/GenBank/DDBJ whole genome shotgun (WGS) entry which is preliminary data.</text>
</comment>
<feature type="compositionally biased region" description="Basic and acidic residues" evidence="1">
    <location>
        <begin position="39"/>
        <end position="48"/>
    </location>
</feature>
<organism evidence="3 4">
    <name type="scientific">Pragia fontium DSM 5563 = ATCC 49100</name>
    <dbReference type="NCBI Taxonomy" id="1122977"/>
    <lineage>
        <taxon>Bacteria</taxon>
        <taxon>Pseudomonadati</taxon>
        <taxon>Pseudomonadota</taxon>
        <taxon>Gammaproteobacteria</taxon>
        <taxon>Enterobacterales</taxon>
        <taxon>Budviciaceae</taxon>
        <taxon>Pragia</taxon>
    </lineage>
</organism>
<evidence type="ECO:0000313" key="4">
    <source>
        <dbReference type="Proteomes" id="UP000226420"/>
    </source>
</evidence>
<evidence type="ECO:0000256" key="2">
    <source>
        <dbReference type="SAM" id="SignalP"/>
    </source>
</evidence>